<evidence type="ECO:0008006" key="5">
    <source>
        <dbReference type="Google" id="ProtNLM"/>
    </source>
</evidence>
<feature type="chain" id="PRO_5041413668" description="GPI anchored protein" evidence="2">
    <location>
        <begin position="21"/>
        <end position="261"/>
    </location>
</feature>
<dbReference type="Proteomes" id="UP001175228">
    <property type="component" value="Unassembled WGS sequence"/>
</dbReference>
<sequence length="261" mass="25984">MFSTLQAAVVLGFTILPVLASGPLPRKTVVRELVVRDDGTIPALLRSPFPRSTDGLVVRQTNTCAVGFLPCSDGSGCCPIGEYCGTWGGLLGCCPNGETCVANDSQECDYVGYTLCSGEDFCCPTGDLCYRDSTGSPACSDPSSGGSGGTSALISSAFGGTTFVSGTTKAVVTSATVSRSVTNTIGFTTNVQAGTLSSTTRSVVATGTAGEASASSGSSSAASSQTTGLSGLGGNGAGANGVSFNIFALAICSTLVFIIFN</sequence>
<evidence type="ECO:0000313" key="3">
    <source>
        <dbReference type="EMBL" id="KAK0502264.1"/>
    </source>
</evidence>
<feature type="transmembrane region" description="Helical" evidence="1">
    <location>
        <begin position="242"/>
        <end position="260"/>
    </location>
</feature>
<evidence type="ECO:0000256" key="1">
    <source>
        <dbReference type="SAM" id="Phobius"/>
    </source>
</evidence>
<keyword evidence="4" id="KW-1185">Reference proteome</keyword>
<evidence type="ECO:0000256" key="2">
    <source>
        <dbReference type="SAM" id="SignalP"/>
    </source>
</evidence>
<keyword evidence="1" id="KW-0472">Membrane</keyword>
<keyword evidence="2" id="KW-0732">Signal</keyword>
<proteinExistence type="predicted"/>
<reference evidence="3" key="1">
    <citation type="submission" date="2023-06" db="EMBL/GenBank/DDBJ databases">
        <authorList>
            <consortium name="Lawrence Berkeley National Laboratory"/>
            <person name="Ahrendt S."/>
            <person name="Sahu N."/>
            <person name="Indic B."/>
            <person name="Wong-Bajracharya J."/>
            <person name="Merenyi Z."/>
            <person name="Ke H.-M."/>
            <person name="Monk M."/>
            <person name="Kocsube S."/>
            <person name="Drula E."/>
            <person name="Lipzen A."/>
            <person name="Balint B."/>
            <person name="Henrissat B."/>
            <person name="Andreopoulos B."/>
            <person name="Martin F.M."/>
            <person name="Harder C.B."/>
            <person name="Rigling D."/>
            <person name="Ford K.L."/>
            <person name="Foster G.D."/>
            <person name="Pangilinan J."/>
            <person name="Papanicolaou A."/>
            <person name="Barry K."/>
            <person name="LaButti K."/>
            <person name="Viragh M."/>
            <person name="Koriabine M."/>
            <person name="Yan M."/>
            <person name="Riley R."/>
            <person name="Champramary S."/>
            <person name="Plett K.L."/>
            <person name="Tsai I.J."/>
            <person name="Slot J."/>
            <person name="Sipos G."/>
            <person name="Plett J."/>
            <person name="Nagy L.G."/>
            <person name="Grigoriev I.V."/>
        </authorList>
    </citation>
    <scope>NUCLEOTIDE SEQUENCE</scope>
    <source>
        <strain evidence="3">HWK02</strain>
    </source>
</reference>
<gene>
    <name evidence="3" type="ORF">EDD18DRAFT_1346844</name>
</gene>
<feature type="signal peptide" evidence="2">
    <location>
        <begin position="1"/>
        <end position="20"/>
    </location>
</feature>
<comment type="caution">
    <text evidence="3">The sequence shown here is derived from an EMBL/GenBank/DDBJ whole genome shotgun (WGS) entry which is preliminary data.</text>
</comment>
<organism evidence="3 4">
    <name type="scientific">Armillaria luteobubalina</name>
    <dbReference type="NCBI Taxonomy" id="153913"/>
    <lineage>
        <taxon>Eukaryota</taxon>
        <taxon>Fungi</taxon>
        <taxon>Dikarya</taxon>
        <taxon>Basidiomycota</taxon>
        <taxon>Agaricomycotina</taxon>
        <taxon>Agaricomycetes</taxon>
        <taxon>Agaricomycetidae</taxon>
        <taxon>Agaricales</taxon>
        <taxon>Marasmiineae</taxon>
        <taxon>Physalacriaceae</taxon>
        <taxon>Armillaria</taxon>
    </lineage>
</organism>
<name>A0AA39QIG9_9AGAR</name>
<dbReference type="AlphaFoldDB" id="A0AA39QIG9"/>
<evidence type="ECO:0000313" key="4">
    <source>
        <dbReference type="Proteomes" id="UP001175228"/>
    </source>
</evidence>
<accession>A0AA39QIG9</accession>
<keyword evidence="1" id="KW-0812">Transmembrane</keyword>
<keyword evidence="1" id="KW-1133">Transmembrane helix</keyword>
<protein>
    <recommendedName>
        <fullName evidence="5">GPI anchored protein</fullName>
    </recommendedName>
</protein>
<dbReference type="EMBL" id="JAUEPU010000005">
    <property type="protein sequence ID" value="KAK0502264.1"/>
    <property type="molecule type" value="Genomic_DNA"/>
</dbReference>